<comment type="similarity">
    <text evidence="9">Belongs to the class-I pyridoxal-phosphate-dependent aminotransferase family. LL-diaminopimelate aminotransferase subfamily.</text>
</comment>
<feature type="binding site" evidence="9">
    <location>
        <position position="140"/>
    </location>
    <ligand>
        <name>substrate</name>
    </ligand>
</feature>
<feature type="binding site" evidence="9">
    <location>
        <position position="195"/>
    </location>
    <ligand>
        <name>substrate</name>
    </ligand>
</feature>
<dbReference type="InterPro" id="IPR015422">
    <property type="entry name" value="PyrdxlP-dep_Trfase_small"/>
</dbReference>
<proteinExistence type="inferred from homology"/>
<feature type="binding site" evidence="9">
    <location>
        <position position="300"/>
    </location>
    <ligand>
        <name>pyridoxal 5'-phosphate</name>
        <dbReference type="ChEBI" id="CHEBI:597326"/>
    </ligand>
</feature>
<feature type="binding site" evidence="9">
    <location>
        <position position="300"/>
    </location>
    <ligand>
        <name>substrate</name>
    </ligand>
</feature>
<evidence type="ECO:0000313" key="11">
    <source>
        <dbReference type="EMBL" id="CDM93139.1"/>
    </source>
</evidence>
<evidence type="ECO:0000313" key="12">
    <source>
        <dbReference type="Proteomes" id="UP000032946"/>
    </source>
</evidence>
<evidence type="ECO:0000256" key="4">
    <source>
        <dbReference type="ARBA" id="ARBA00018052"/>
    </source>
</evidence>
<dbReference type="GO" id="GO:0030170">
    <property type="term" value="F:pyridoxal phosphate binding"/>
    <property type="evidence" value="ECO:0007669"/>
    <property type="project" value="UniProtKB-UniRule"/>
</dbReference>
<dbReference type="EMBL" id="FO818640">
    <property type="protein sequence ID" value="CDM93139.1"/>
    <property type="molecule type" value="Genomic_DNA"/>
</dbReference>
<keyword evidence="7 9" id="KW-0663">Pyridoxal phosphate</keyword>
<feature type="binding site" evidence="9">
    <location>
        <begin position="116"/>
        <end position="117"/>
    </location>
    <ligand>
        <name>pyridoxal 5'-phosphate</name>
        <dbReference type="ChEBI" id="CHEBI:597326"/>
    </ligand>
</feature>
<evidence type="ECO:0000256" key="8">
    <source>
        <dbReference type="ARBA" id="ARBA00051934"/>
    </source>
</evidence>
<feature type="domain" description="Aminotransferase class I/classII large" evidence="10">
    <location>
        <begin position="43"/>
        <end position="413"/>
    </location>
</feature>
<dbReference type="AlphaFoldDB" id="A0A9P1KB74"/>
<comment type="catalytic activity">
    <reaction evidence="8 9">
        <text>(2S,6S)-2,6-diaminopimelate + 2-oxoglutarate = (S)-2,3,4,5-tetrahydrodipicolinate + L-glutamate + H2O + H(+)</text>
        <dbReference type="Rhea" id="RHEA:23988"/>
        <dbReference type="ChEBI" id="CHEBI:15377"/>
        <dbReference type="ChEBI" id="CHEBI:15378"/>
        <dbReference type="ChEBI" id="CHEBI:16810"/>
        <dbReference type="ChEBI" id="CHEBI:16845"/>
        <dbReference type="ChEBI" id="CHEBI:29985"/>
        <dbReference type="ChEBI" id="CHEBI:57609"/>
        <dbReference type="EC" id="2.6.1.83"/>
    </reaction>
</comment>
<dbReference type="SUPFAM" id="SSF53383">
    <property type="entry name" value="PLP-dependent transferases"/>
    <property type="match status" value="1"/>
</dbReference>
<dbReference type="InterPro" id="IPR015424">
    <property type="entry name" value="PyrdxlP-dep_Trfase"/>
</dbReference>
<organism evidence="11 12">
    <name type="scientific">Limnospira indica PCC 8005</name>
    <dbReference type="NCBI Taxonomy" id="376219"/>
    <lineage>
        <taxon>Bacteria</taxon>
        <taxon>Bacillati</taxon>
        <taxon>Cyanobacteriota</taxon>
        <taxon>Cyanophyceae</taxon>
        <taxon>Oscillatoriophycideae</taxon>
        <taxon>Oscillatoriales</taxon>
        <taxon>Sirenicapillariaceae</taxon>
        <taxon>Limnospira</taxon>
    </lineage>
</organism>
<keyword evidence="5 9" id="KW-0032">Aminotransferase</keyword>
<comment type="function">
    <text evidence="9">Involved in the synthesis of meso-diaminopimelate (m-DAP or DL-DAP), required for both lysine and peptidoglycan biosynthesis. Catalyzes the direct conversion of tetrahydrodipicolinate to LL-diaminopimelate.</text>
</comment>
<comment type="subunit">
    <text evidence="9">Homodimer.</text>
</comment>
<evidence type="ECO:0000256" key="2">
    <source>
        <dbReference type="ARBA" id="ARBA00004982"/>
    </source>
</evidence>
<feature type="binding site" evidence="9">
    <location>
        <begin position="254"/>
        <end position="256"/>
    </location>
    <ligand>
        <name>pyridoxal 5'-phosphate</name>
        <dbReference type="ChEBI" id="CHEBI:597326"/>
    </ligand>
</feature>
<dbReference type="Proteomes" id="UP000032946">
    <property type="component" value="Chromosome"/>
</dbReference>
<reference evidence="11 12" key="1">
    <citation type="submission" date="2014-02" db="EMBL/GenBank/DDBJ databases">
        <authorList>
            <person name="Genoscope - CEA"/>
        </authorList>
    </citation>
    <scope>NUCLEOTIDE SEQUENCE [LARGE SCALE GENOMIC DNA]</scope>
    <source>
        <strain evidence="11 12">PCC 8005</strain>
    </source>
</reference>
<evidence type="ECO:0000256" key="7">
    <source>
        <dbReference type="ARBA" id="ARBA00022898"/>
    </source>
</evidence>
<feature type="binding site" evidence="9">
    <location>
        <position position="396"/>
    </location>
    <ligand>
        <name>substrate</name>
    </ligand>
</feature>
<evidence type="ECO:0000259" key="10">
    <source>
        <dbReference type="Pfam" id="PF00155"/>
    </source>
</evidence>
<evidence type="ECO:0000256" key="6">
    <source>
        <dbReference type="ARBA" id="ARBA00022679"/>
    </source>
</evidence>
<dbReference type="CDD" id="cd00609">
    <property type="entry name" value="AAT_like"/>
    <property type="match status" value="1"/>
</dbReference>
<evidence type="ECO:0000256" key="9">
    <source>
        <dbReference type="HAMAP-Rule" id="MF_01642"/>
    </source>
</evidence>
<dbReference type="Pfam" id="PF00155">
    <property type="entry name" value="Aminotran_1_2"/>
    <property type="match status" value="1"/>
</dbReference>
<feature type="binding site" evidence="9">
    <location>
        <position position="80"/>
    </location>
    <ligand>
        <name>pyridoxal 5'-phosphate</name>
        <dbReference type="ChEBI" id="CHEBI:597326"/>
    </ligand>
</feature>
<dbReference type="InterPro" id="IPR019942">
    <property type="entry name" value="DapL/ALD1"/>
</dbReference>
<keyword evidence="12" id="KW-1185">Reference proteome</keyword>
<dbReference type="InterPro" id="IPR015421">
    <property type="entry name" value="PyrdxlP-dep_Trfase_major"/>
</dbReference>
<comment type="cofactor">
    <cofactor evidence="1 9">
        <name>pyridoxal 5'-phosphate</name>
        <dbReference type="ChEBI" id="CHEBI:597326"/>
    </cofactor>
</comment>
<feature type="binding site" evidence="9">
    <location>
        <position position="195"/>
    </location>
    <ligand>
        <name>pyridoxal 5'-phosphate</name>
        <dbReference type="ChEBI" id="CHEBI:597326"/>
    </ligand>
</feature>
<feature type="binding site" evidence="9">
    <location>
        <position position="23"/>
    </location>
    <ligand>
        <name>substrate</name>
    </ligand>
</feature>
<dbReference type="InterPro" id="IPR004839">
    <property type="entry name" value="Aminotransferase_I/II_large"/>
</dbReference>
<feature type="binding site" evidence="9">
    <location>
        <position position="117"/>
    </location>
    <ligand>
        <name>substrate</name>
    </ligand>
</feature>
<feature type="binding site" evidence="9">
    <location>
        <position position="226"/>
    </location>
    <ligand>
        <name>pyridoxal 5'-phosphate</name>
        <dbReference type="ChEBI" id="CHEBI:597326"/>
    </ligand>
</feature>
<dbReference type="FunFam" id="3.40.640.10:FF:000099">
    <property type="entry name" value="LL-diaminopimelate aminotransferase, chloroplastic"/>
    <property type="match status" value="1"/>
</dbReference>
<feature type="binding site" evidence="9">
    <location>
        <position position="265"/>
    </location>
    <ligand>
        <name>pyridoxal 5'-phosphate</name>
        <dbReference type="ChEBI" id="CHEBI:597326"/>
    </ligand>
</feature>
<dbReference type="HAMAP" id="MF_01642">
    <property type="entry name" value="DapL_aminotrans_1"/>
    <property type="match status" value="1"/>
</dbReference>
<dbReference type="Gene3D" id="3.90.1150.10">
    <property type="entry name" value="Aspartate Aminotransferase, domain 1"/>
    <property type="match status" value="1"/>
</dbReference>
<feature type="modified residue" description="N6-(pyridoxal phosphate)lysine" evidence="9">
    <location>
        <position position="257"/>
    </location>
</feature>
<feature type="binding site" evidence="9">
    <location>
        <position position="50"/>
    </location>
    <ligand>
        <name>substrate</name>
    </ligand>
</feature>
<sequence length="420" mass="46398">MESVCTVTMTTINDNYLKLKAGYLFPEIARRVNTFAEANPDAQIIKLGIGDVTEPLPEACRTAMIKAVEEMGDRSTFKGYGPEQGYSWLREKIAQHDFQARGGDIDAEEIFISDGSKCDTGNILDIFGKDNTIAVTDPVYPVYVDTNVMAGNTGPVNERGEYEGLLYLPITAENNFTAEIPSDRVDLIYLCFPNNPTGATATKEHLKKWVDYARANRSIILFDAAYEAFITDPSLPHSIYEIEGARECAIEFRSFSKNAGFTGTRCAFTVVPKTLMAKTSSGSDVELWKLWNRRQSTKFNGVSYIIQRGAEAVYSPAGQSQIQQLVDFYLENAQIIREKLTAAGLTVYGGVNAPYVWVKTPSGLSSWDFFDKLLQTCNVVGTPGSGFGAAGEGYFRISAFNSRQNVEAAMERITDKFKAL</sequence>
<gene>
    <name evidence="9 11" type="primary">dapL</name>
    <name evidence="11" type="ORF">ARTHRO_10812</name>
</gene>
<evidence type="ECO:0000256" key="3">
    <source>
        <dbReference type="ARBA" id="ARBA00013138"/>
    </source>
</evidence>
<evidence type="ECO:0000256" key="1">
    <source>
        <dbReference type="ARBA" id="ARBA00001933"/>
    </source>
</evidence>
<dbReference type="GO" id="GO:0010285">
    <property type="term" value="F:L,L-diaminopimelate aminotransferase activity"/>
    <property type="evidence" value="ECO:0007669"/>
    <property type="project" value="UniProtKB-UniRule"/>
</dbReference>
<dbReference type="Gene3D" id="3.40.640.10">
    <property type="entry name" value="Type I PLP-dependent aspartate aminotransferase-like (Major domain)"/>
    <property type="match status" value="1"/>
</dbReference>
<evidence type="ECO:0000256" key="5">
    <source>
        <dbReference type="ARBA" id="ARBA00022576"/>
    </source>
</evidence>
<dbReference type="GO" id="GO:0033362">
    <property type="term" value="P:lysine biosynthetic process via diaminopimelate, diaminopimelate-aminotransferase pathway"/>
    <property type="evidence" value="ECO:0007669"/>
    <property type="project" value="UniProtKB-UniRule"/>
</dbReference>
<dbReference type="PANTHER" id="PTHR43144">
    <property type="entry name" value="AMINOTRANSFERASE"/>
    <property type="match status" value="1"/>
</dbReference>
<dbReference type="NCBIfam" id="TIGR03542">
    <property type="entry name" value="DAPAT_plant"/>
    <property type="match status" value="1"/>
</dbReference>
<comment type="pathway">
    <text evidence="2 9">Amino-acid biosynthesis; L-lysine biosynthesis via DAP pathway; LL-2,6-diaminopimelate from (S)-tetrahydrodipicolinate (aminotransferase route): step 1/1.</text>
</comment>
<name>A0A9P1KB74_9CYAN</name>
<protein>
    <recommendedName>
        <fullName evidence="4 9">LL-diaminopimelate aminotransferase</fullName>
        <shortName evidence="9">DAP-AT</shortName>
        <shortName evidence="9">DAP-aminotransferase</shortName>
        <shortName evidence="9">LL-DAP-aminotransferase</shortName>
        <ecNumber evidence="3 9">2.6.1.83</ecNumber>
    </recommendedName>
</protein>
<keyword evidence="6 9" id="KW-0808">Transferase</keyword>
<dbReference type="EC" id="2.6.1.83" evidence="3 9"/>
<feature type="binding site" evidence="9">
    <location>
        <position position="140"/>
    </location>
    <ligand>
        <name>pyridoxal 5'-phosphate</name>
        <dbReference type="ChEBI" id="CHEBI:597326"/>
    </ligand>
</feature>
<accession>A0A9P1KB74</accession>